<evidence type="ECO:0000313" key="2">
    <source>
        <dbReference type="Proteomes" id="UP000187203"/>
    </source>
</evidence>
<dbReference type="PANTHER" id="PTHR27003">
    <property type="entry name" value="OS07G0166700 PROTEIN"/>
    <property type="match status" value="1"/>
</dbReference>
<dbReference type="STRING" id="93759.A0A1R3L1D3"/>
<dbReference type="InterPro" id="IPR045272">
    <property type="entry name" value="ANXUR1/2-like"/>
</dbReference>
<keyword evidence="2" id="KW-1185">Reference proteome</keyword>
<dbReference type="GO" id="GO:0009506">
    <property type="term" value="C:plasmodesma"/>
    <property type="evidence" value="ECO:0007669"/>
    <property type="project" value="TreeGrafter"/>
</dbReference>
<keyword evidence="1" id="KW-0808">Transferase</keyword>
<sequence>MGCKCIENGTIYNIIDPHLKGRIAPDCFKQFVEIAFGCLRVRGNERPSMGEVETTLQLALQLQNKADSEI</sequence>
<protein>
    <submittedName>
        <fullName evidence="1">Serine/threonine-protein kinase PBS1</fullName>
    </submittedName>
</protein>
<dbReference type="AlphaFoldDB" id="A0A1R3L1D3"/>
<gene>
    <name evidence="1" type="ORF">COLO4_02267</name>
</gene>
<dbReference type="GO" id="GO:0004714">
    <property type="term" value="F:transmembrane receptor protein tyrosine kinase activity"/>
    <property type="evidence" value="ECO:0007669"/>
    <property type="project" value="InterPro"/>
</dbReference>
<name>A0A1R3L1D3_9ROSI</name>
<dbReference type="Proteomes" id="UP000187203">
    <property type="component" value="Unassembled WGS sequence"/>
</dbReference>
<evidence type="ECO:0000313" key="1">
    <source>
        <dbReference type="EMBL" id="OMP13107.1"/>
    </source>
</evidence>
<keyword evidence="1" id="KW-0418">Kinase</keyword>
<dbReference type="OrthoDB" id="1707419at2759"/>
<dbReference type="GO" id="GO:0005886">
    <property type="term" value="C:plasma membrane"/>
    <property type="evidence" value="ECO:0007669"/>
    <property type="project" value="TreeGrafter"/>
</dbReference>
<accession>A0A1R3L1D3</accession>
<organism evidence="1 2">
    <name type="scientific">Corchorus olitorius</name>
    <dbReference type="NCBI Taxonomy" id="93759"/>
    <lineage>
        <taxon>Eukaryota</taxon>
        <taxon>Viridiplantae</taxon>
        <taxon>Streptophyta</taxon>
        <taxon>Embryophyta</taxon>
        <taxon>Tracheophyta</taxon>
        <taxon>Spermatophyta</taxon>
        <taxon>Magnoliopsida</taxon>
        <taxon>eudicotyledons</taxon>
        <taxon>Gunneridae</taxon>
        <taxon>Pentapetalae</taxon>
        <taxon>rosids</taxon>
        <taxon>malvids</taxon>
        <taxon>Malvales</taxon>
        <taxon>Malvaceae</taxon>
        <taxon>Grewioideae</taxon>
        <taxon>Apeibeae</taxon>
        <taxon>Corchorus</taxon>
    </lineage>
</organism>
<comment type="caution">
    <text evidence="1">The sequence shown here is derived from an EMBL/GenBank/DDBJ whole genome shotgun (WGS) entry which is preliminary data.</text>
</comment>
<dbReference type="Gene3D" id="1.10.510.10">
    <property type="entry name" value="Transferase(Phosphotransferase) domain 1"/>
    <property type="match status" value="1"/>
</dbReference>
<reference evidence="2" key="1">
    <citation type="submission" date="2013-09" db="EMBL/GenBank/DDBJ databases">
        <title>Corchorus olitorius genome sequencing.</title>
        <authorList>
            <person name="Alam M."/>
            <person name="Haque M.S."/>
            <person name="Islam M.S."/>
            <person name="Emdad E.M."/>
            <person name="Islam M.M."/>
            <person name="Ahmed B."/>
            <person name="Halim A."/>
            <person name="Hossen Q.M.M."/>
            <person name="Hossain M.Z."/>
            <person name="Ahmed R."/>
            <person name="Khan M.M."/>
            <person name="Islam R."/>
            <person name="Rashid M.M."/>
            <person name="Khan S.A."/>
            <person name="Rahman M.S."/>
            <person name="Alam M."/>
            <person name="Yahiya A.S."/>
            <person name="Khan M.S."/>
            <person name="Azam M.S."/>
            <person name="Haque T."/>
            <person name="Lashkar M.Z.H."/>
            <person name="Akhand A.I."/>
            <person name="Morshed G."/>
            <person name="Roy S."/>
            <person name="Uddin K.S."/>
            <person name="Rabeya T."/>
            <person name="Hossain A.S."/>
            <person name="Chowdhury A."/>
            <person name="Snigdha A.R."/>
            <person name="Mortoza M.S."/>
            <person name="Matin S.A."/>
            <person name="Hoque S.M.E."/>
            <person name="Islam M.K."/>
            <person name="Roy D.K."/>
            <person name="Haider R."/>
            <person name="Moosa M.M."/>
            <person name="Elias S.M."/>
            <person name="Hasan A.M."/>
            <person name="Jahan S."/>
            <person name="Shafiuddin M."/>
            <person name="Mahmood N."/>
            <person name="Shommy N.S."/>
        </authorList>
    </citation>
    <scope>NUCLEOTIDE SEQUENCE [LARGE SCALE GENOMIC DNA]</scope>
    <source>
        <strain evidence="2">cv. O-4</strain>
    </source>
</reference>
<dbReference type="EMBL" id="AWUE01005128">
    <property type="protein sequence ID" value="OMP13107.1"/>
    <property type="molecule type" value="Genomic_DNA"/>
</dbReference>
<proteinExistence type="predicted"/>
<dbReference type="PANTHER" id="PTHR27003:SF451">
    <property type="entry name" value="PROTEIN KINASE DOMAIN-CONTAINING PROTEIN"/>
    <property type="match status" value="1"/>
</dbReference>